<dbReference type="EC" id="1.14.13.-" evidence="5"/>
<evidence type="ECO:0000313" key="7">
    <source>
        <dbReference type="EMBL" id="SHE53197.1"/>
    </source>
</evidence>
<keyword evidence="3 5" id="KW-0560">Oxidoreductase</keyword>
<comment type="cofactor">
    <cofactor evidence="5">
        <name>FAD</name>
        <dbReference type="ChEBI" id="CHEBI:57692"/>
    </cofactor>
</comment>
<keyword evidence="4 5" id="KW-0503">Monooxygenase</keyword>
<keyword evidence="5" id="KW-0521">NADP</keyword>
<keyword evidence="1 5" id="KW-0285">Flavoprotein</keyword>
<accession>A0A1M4U9B7</accession>
<dbReference type="HAMAP" id="MF_00845">
    <property type="entry name" value="TetX_monooxygenase"/>
    <property type="match status" value="1"/>
</dbReference>
<dbReference type="AlphaFoldDB" id="A0A1M4U9B7"/>
<dbReference type="RefSeq" id="WP_073226888.1">
    <property type="nucleotide sequence ID" value="NZ_FQUQ01000001.1"/>
</dbReference>
<sequence length="394" mass="43602">MKKNKTFAIIGGGPGGLTLARLLQLKGVDVKVYERDFNQEVRVQGATLDLHQESGLKALCAAGLMDEFYANFRPGAGKLRVVDKDAIIKMDWDEEEGQEENRPEIDRGPLRNILLNSLAPGTVVWDSQYLSMVPYGNQWKISFKNGSSATADIVIAVDGANSRVRPLITAITPVYSGVTIVEGNVYHADKNAARLQKLLGGGKIFALGEGKSLILSAKGDGSISFYTGCKVEESWLQDSGVDFSDKSAVFDWFKTEFGSWNEIWQELFQGDEFFFVPRPQYHFPTDQQWTSLPNLTMIGDAAHRMPPYTGEGVNIAMLDALELSECLTNETFPTIAEAIAYFEKQMLSRASASTQSALASTEMLHSDDGLERLIQLFDDFSEPVKKDFAEPLKK</sequence>
<feature type="binding site" evidence="5">
    <location>
        <position position="49"/>
    </location>
    <ligand>
        <name>FAD</name>
        <dbReference type="ChEBI" id="CHEBI:57692"/>
    </ligand>
</feature>
<dbReference type="Proteomes" id="UP000184287">
    <property type="component" value="Unassembled WGS sequence"/>
</dbReference>
<dbReference type="Gene3D" id="3.50.50.60">
    <property type="entry name" value="FAD/NAD(P)-binding domain"/>
    <property type="match status" value="1"/>
</dbReference>
<comment type="subcellular location">
    <subcellularLocation>
        <location evidence="5">Cytoplasm</location>
    </subcellularLocation>
</comment>
<feature type="binding site" evidence="5">
    <location>
        <position position="300"/>
    </location>
    <ligand>
        <name>FAD</name>
        <dbReference type="ChEBI" id="CHEBI:57692"/>
    </ligand>
</feature>
<dbReference type="Pfam" id="PF01494">
    <property type="entry name" value="FAD_binding_3"/>
    <property type="match status" value="2"/>
</dbReference>
<dbReference type="InterPro" id="IPR043683">
    <property type="entry name" value="TetX_monooxygenase"/>
</dbReference>
<dbReference type="GO" id="GO:0004497">
    <property type="term" value="F:monooxygenase activity"/>
    <property type="evidence" value="ECO:0007669"/>
    <property type="project" value="UniProtKB-UniRule"/>
</dbReference>
<dbReference type="PRINTS" id="PR00420">
    <property type="entry name" value="RNGMNOXGNASE"/>
</dbReference>
<gene>
    <name evidence="7" type="ORF">SAMN04488522_101473</name>
</gene>
<feature type="binding site" evidence="5">
    <location>
        <position position="107"/>
    </location>
    <ligand>
        <name>FAD</name>
        <dbReference type="ChEBI" id="CHEBI:57692"/>
    </ligand>
</feature>
<comment type="catalytic activity">
    <reaction evidence="5">
        <text>a tetracycline + NADPH + O2 + H(+) = an 11a-hydroxytetracycline + NADP(+) + H2O</text>
        <dbReference type="Rhea" id="RHEA:61444"/>
        <dbReference type="ChEBI" id="CHEBI:15377"/>
        <dbReference type="ChEBI" id="CHEBI:15378"/>
        <dbReference type="ChEBI" id="CHEBI:15379"/>
        <dbReference type="ChEBI" id="CHEBI:57783"/>
        <dbReference type="ChEBI" id="CHEBI:58349"/>
        <dbReference type="ChEBI" id="CHEBI:144644"/>
        <dbReference type="ChEBI" id="CHEBI:144645"/>
    </reaction>
</comment>
<keyword evidence="5" id="KW-0963">Cytoplasm</keyword>
<dbReference type="InterPro" id="IPR036188">
    <property type="entry name" value="FAD/NAD-bd_sf"/>
</dbReference>
<comment type="similarity">
    <text evidence="5">Belongs to the aromatic-ring hydroxylase family. TetX subfamily.</text>
</comment>
<reference evidence="8" key="1">
    <citation type="submission" date="2016-11" db="EMBL/GenBank/DDBJ databases">
        <authorList>
            <person name="Varghese N."/>
            <person name="Submissions S."/>
        </authorList>
    </citation>
    <scope>NUCLEOTIDE SEQUENCE [LARGE SCALE GENOMIC DNA]</scope>
    <source>
        <strain evidence="8">DSM 16990</strain>
    </source>
</reference>
<dbReference type="OrthoDB" id="9782160at2"/>
<dbReference type="PANTHER" id="PTHR46972:SF1">
    <property type="entry name" value="FAD DEPENDENT OXIDOREDUCTASE DOMAIN-CONTAINING PROTEIN"/>
    <property type="match status" value="1"/>
</dbReference>
<evidence type="ECO:0000256" key="3">
    <source>
        <dbReference type="ARBA" id="ARBA00023002"/>
    </source>
</evidence>
<evidence type="ECO:0000256" key="4">
    <source>
        <dbReference type="ARBA" id="ARBA00023033"/>
    </source>
</evidence>
<dbReference type="GO" id="GO:0046677">
    <property type="term" value="P:response to antibiotic"/>
    <property type="evidence" value="ECO:0007669"/>
    <property type="project" value="InterPro"/>
</dbReference>
<dbReference type="GO" id="GO:0071949">
    <property type="term" value="F:FAD binding"/>
    <property type="evidence" value="ECO:0007669"/>
    <property type="project" value="InterPro"/>
</dbReference>
<feature type="binding site" evidence="5">
    <location>
        <position position="42"/>
    </location>
    <ligand>
        <name>NADPH</name>
        <dbReference type="ChEBI" id="CHEBI:57783"/>
    </ligand>
</feature>
<organism evidence="7 8">
    <name type="scientific">Pedobacter caeni</name>
    <dbReference type="NCBI Taxonomy" id="288992"/>
    <lineage>
        <taxon>Bacteria</taxon>
        <taxon>Pseudomonadati</taxon>
        <taxon>Bacteroidota</taxon>
        <taxon>Sphingobacteriia</taxon>
        <taxon>Sphingobacteriales</taxon>
        <taxon>Sphingobacteriaceae</taxon>
        <taxon>Pedobacter</taxon>
    </lineage>
</organism>
<dbReference type="InterPro" id="IPR002938">
    <property type="entry name" value="FAD-bd"/>
</dbReference>
<dbReference type="EMBL" id="FQUQ01000001">
    <property type="protein sequence ID" value="SHE53197.1"/>
    <property type="molecule type" value="Genomic_DNA"/>
</dbReference>
<proteinExistence type="inferred from homology"/>
<dbReference type="SUPFAM" id="SSF51905">
    <property type="entry name" value="FAD/NAD(P)-binding domain"/>
    <property type="match status" value="1"/>
</dbReference>
<comment type="function">
    <text evidence="5">An FAD-requiring monooxygenase active on some tetracycline antibiotic derivatives, which leads to their inactivation. Hydroxylates carbon 11a of tetracycline and some analogs.</text>
</comment>
<feature type="domain" description="FAD-binding" evidence="6">
    <location>
        <begin position="8"/>
        <end position="170"/>
    </location>
</feature>
<feature type="domain" description="FAD-binding" evidence="6">
    <location>
        <begin position="295"/>
        <end position="327"/>
    </location>
</feature>
<protein>
    <recommendedName>
        <fullName evidence="5">Flavin-dependent monooxygenase</fullName>
    </recommendedName>
    <alternativeName>
        <fullName evidence="5">TetX monooxygenase</fullName>
        <shortName evidence="5">TetX</shortName>
        <ecNumber evidence="5">1.14.13.-</ecNumber>
    </alternativeName>
</protein>
<evidence type="ECO:0000256" key="1">
    <source>
        <dbReference type="ARBA" id="ARBA00022630"/>
    </source>
</evidence>
<comment type="domain">
    <text evidence="5">Consists of an N-terminal FAD-binding domain with a Rossman fold and a C-terminal substrate-binding domain.</text>
</comment>
<dbReference type="GO" id="GO:0005737">
    <property type="term" value="C:cytoplasm"/>
    <property type="evidence" value="ECO:0007669"/>
    <property type="project" value="UniProtKB-SubCell"/>
</dbReference>
<dbReference type="PANTHER" id="PTHR46972">
    <property type="entry name" value="MONOOXYGENASE ASQM-RELATED"/>
    <property type="match status" value="1"/>
</dbReference>
<evidence type="ECO:0000256" key="5">
    <source>
        <dbReference type="HAMAP-Rule" id="MF_00845"/>
    </source>
</evidence>
<comment type="subunit">
    <text evidence="5">Monomer.</text>
</comment>
<evidence type="ECO:0000256" key="2">
    <source>
        <dbReference type="ARBA" id="ARBA00022827"/>
    </source>
</evidence>
<evidence type="ECO:0000313" key="8">
    <source>
        <dbReference type="Proteomes" id="UP000184287"/>
    </source>
</evidence>
<evidence type="ECO:0000259" key="6">
    <source>
        <dbReference type="Pfam" id="PF01494"/>
    </source>
</evidence>
<keyword evidence="5" id="KW-0547">Nucleotide-binding</keyword>
<keyword evidence="2 5" id="KW-0274">FAD</keyword>
<keyword evidence="8" id="KW-1185">Reference proteome</keyword>
<name>A0A1M4U9B7_9SPHI</name>
<dbReference type="STRING" id="288992.SAMN04488522_101473"/>